<keyword evidence="2" id="KW-1185">Reference proteome</keyword>
<dbReference type="OrthoDB" id="4772214at2"/>
<organism evidence="1 2">
    <name type="scientific">Salinibacterium xinjiangense</name>
    <dbReference type="NCBI Taxonomy" id="386302"/>
    <lineage>
        <taxon>Bacteria</taxon>
        <taxon>Bacillati</taxon>
        <taxon>Actinomycetota</taxon>
        <taxon>Actinomycetes</taxon>
        <taxon>Micrococcales</taxon>
        <taxon>Microbacteriaceae</taxon>
        <taxon>Salinibacterium</taxon>
    </lineage>
</organism>
<sequence>MNNDQRYGKRPSFTLDLIVHEMERLYFSQQFLEADGRSGPMLFPLGETGVRLCALHFLDGQSREMKIQAAIWANGTWPSNSAILA</sequence>
<accession>A0A2C8ZTD7</accession>
<protein>
    <submittedName>
        <fullName evidence="1">Uncharacterized protein</fullName>
    </submittedName>
</protein>
<dbReference type="RefSeq" id="WP_097060982.1">
    <property type="nucleotide sequence ID" value="NZ_BMLC01000005.1"/>
</dbReference>
<name>A0A2C8ZTD7_9MICO</name>
<evidence type="ECO:0000313" key="2">
    <source>
        <dbReference type="Proteomes" id="UP000219440"/>
    </source>
</evidence>
<evidence type="ECO:0000313" key="1">
    <source>
        <dbReference type="EMBL" id="SOE68878.1"/>
    </source>
</evidence>
<dbReference type="EMBL" id="OCST01000004">
    <property type="protein sequence ID" value="SOE68878.1"/>
    <property type="molecule type" value="Genomic_DNA"/>
</dbReference>
<gene>
    <name evidence="1" type="ORF">SAMN06296378_1859</name>
</gene>
<reference evidence="1 2" key="1">
    <citation type="submission" date="2017-09" db="EMBL/GenBank/DDBJ databases">
        <authorList>
            <person name="Ehlers B."/>
            <person name="Leendertz F.H."/>
        </authorList>
    </citation>
    <scope>NUCLEOTIDE SEQUENCE [LARGE SCALE GENOMIC DNA]</scope>
    <source>
        <strain evidence="1 2">CGMCC 1.05381</strain>
    </source>
</reference>
<dbReference type="Proteomes" id="UP000219440">
    <property type="component" value="Unassembled WGS sequence"/>
</dbReference>
<dbReference type="AlphaFoldDB" id="A0A2C8ZTD7"/>
<proteinExistence type="predicted"/>